<evidence type="ECO:0000256" key="2">
    <source>
        <dbReference type="ARBA" id="ARBA00022475"/>
    </source>
</evidence>
<name>B1Y1Y4_LEPCP</name>
<dbReference type="STRING" id="395495.Lcho_0892"/>
<dbReference type="Proteomes" id="UP000001693">
    <property type="component" value="Chromosome"/>
</dbReference>
<dbReference type="Pfam" id="PF00005">
    <property type="entry name" value="ABC_tran"/>
    <property type="match status" value="1"/>
</dbReference>
<dbReference type="Gene3D" id="2.40.50.140">
    <property type="entry name" value="Nucleic acid-binding proteins"/>
    <property type="match status" value="1"/>
</dbReference>
<dbReference type="OrthoDB" id="5298774at2"/>
<dbReference type="KEGG" id="lch:Lcho_0892"/>
<keyword evidence="3" id="KW-0547">Nucleotide-binding</keyword>
<evidence type="ECO:0000256" key="3">
    <source>
        <dbReference type="ARBA" id="ARBA00022741"/>
    </source>
</evidence>
<evidence type="ECO:0000259" key="5">
    <source>
        <dbReference type="PROSITE" id="PS50893"/>
    </source>
</evidence>
<accession>B1Y1Y4</accession>
<dbReference type="Gene3D" id="3.40.50.300">
    <property type="entry name" value="P-loop containing nucleotide triphosphate hydrolases"/>
    <property type="match status" value="1"/>
</dbReference>
<dbReference type="SUPFAM" id="SSF52540">
    <property type="entry name" value="P-loop containing nucleoside triphosphate hydrolases"/>
    <property type="match status" value="1"/>
</dbReference>
<dbReference type="InterPro" id="IPR047641">
    <property type="entry name" value="ABC_transpr_MalK/UgpC-like"/>
</dbReference>
<dbReference type="PROSITE" id="PS50893">
    <property type="entry name" value="ABC_TRANSPORTER_2"/>
    <property type="match status" value="1"/>
</dbReference>
<dbReference type="InterPro" id="IPR003593">
    <property type="entry name" value="AAA+_ATPase"/>
</dbReference>
<dbReference type="Pfam" id="PF08402">
    <property type="entry name" value="TOBE_2"/>
    <property type="match status" value="1"/>
</dbReference>
<dbReference type="HOGENOM" id="CLU_000604_1_1_4"/>
<dbReference type="InterPro" id="IPR017871">
    <property type="entry name" value="ABC_transporter-like_CS"/>
</dbReference>
<dbReference type="SUPFAM" id="SSF50331">
    <property type="entry name" value="MOP-like"/>
    <property type="match status" value="1"/>
</dbReference>
<dbReference type="InterPro" id="IPR015855">
    <property type="entry name" value="ABC_transpr_MalK-like"/>
</dbReference>
<dbReference type="RefSeq" id="WP_012345926.1">
    <property type="nucleotide sequence ID" value="NC_010524.1"/>
</dbReference>
<dbReference type="PANTHER" id="PTHR43875">
    <property type="entry name" value="MALTODEXTRIN IMPORT ATP-BINDING PROTEIN MSMX"/>
    <property type="match status" value="1"/>
</dbReference>
<proteinExistence type="predicted"/>
<evidence type="ECO:0000256" key="1">
    <source>
        <dbReference type="ARBA" id="ARBA00022448"/>
    </source>
</evidence>
<dbReference type="GO" id="GO:0015423">
    <property type="term" value="F:ABC-type maltose transporter activity"/>
    <property type="evidence" value="ECO:0007669"/>
    <property type="project" value="TreeGrafter"/>
</dbReference>
<dbReference type="InterPro" id="IPR013611">
    <property type="entry name" value="Transp-assoc_OB_typ2"/>
</dbReference>
<dbReference type="GO" id="GO:0005524">
    <property type="term" value="F:ATP binding"/>
    <property type="evidence" value="ECO:0007669"/>
    <property type="project" value="UniProtKB-KW"/>
</dbReference>
<dbReference type="FunFam" id="3.40.50.300:FF:000042">
    <property type="entry name" value="Maltose/maltodextrin ABC transporter, ATP-binding protein"/>
    <property type="match status" value="1"/>
</dbReference>
<reference evidence="6 7" key="1">
    <citation type="submission" date="2008-03" db="EMBL/GenBank/DDBJ databases">
        <title>Complete sequence of Leptothrix cholodnii SP-6.</title>
        <authorList>
            <consortium name="US DOE Joint Genome Institute"/>
            <person name="Copeland A."/>
            <person name="Lucas S."/>
            <person name="Lapidus A."/>
            <person name="Glavina del Rio T."/>
            <person name="Dalin E."/>
            <person name="Tice H."/>
            <person name="Bruce D."/>
            <person name="Goodwin L."/>
            <person name="Pitluck S."/>
            <person name="Chertkov O."/>
            <person name="Brettin T."/>
            <person name="Detter J.C."/>
            <person name="Han C."/>
            <person name="Kuske C.R."/>
            <person name="Schmutz J."/>
            <person name="Larimer F."/>
            <person name="Land M."/>
            <person name="Hauser L."/>
            <person name="Kyrpides N."/>
            <person name="Lykidis A."/>
            <person name="Emerson D."/>
            <person name="Richardson P."/>
        </authorList>
    </citation>
    <scope>NUCLEOTIDE SEQUENCE [LARGE SCALE GENOMIC DNA]</scope>
    <source>
        <strain evidence="7">ATCC 51168 / LMG 8142 / SP-6</strain>
    </source>
</reference>
<dbReference type="InterPro" id="IPR012340">
    <property type="entry name" value="NA-bd_OB-fold"/>
</dbReference>
<dbReference type="Gene3D" id="2.40.50.100">
    <property type="match status" value="1"/>
</dbReference>
<feature type="domain" description="ABC transporter" evidence="5">
    <location>
        <begin position="4"/>
        <end position="234"/>
    </location>
</feature>
<dbReference type="PANTHER" id="PTHR43875:SF3">
    <property type="entry name" value="MALTOSE_MALTODEXTRIN IMPORT ATP-BINDING PROTEIN MALK"/>
    <property type="match status" value="1"/>
</dbReference>
<evidence type="ECO:0000313" key="7">
    <source>
        <dbReference type="Proteomes" id="UP000001693"/>
    </source>
</evidence>
<dbReference type="GO" id="GO:1990060">
    <property type="term" value="C:maltose transport complex"/>
    <property type="evidence" value="ECO:0007669"/>
    <property type="project" value="TreeGrafter"/>
</dbReference>
<keyword evidence="2" id="KW-1003">Cell membrane</keyword>
<protein>
    <submittedName>
        <fullName evidence="6">ABC transporter-related protein</fullName>
    </submittedName>
</protein>
<dbReference type="SMART" id="SM00382">
    <property type="entry name" value="AAA"/>
    <property type="match status" value="1"/>
</dbReference>
<keyword evidence="1" id="KW-0813">Transport</keyword>
<evidence type="ECO:0000256" key="4">
    <source>
        <dbReference type="ARBA" id="ARBA00022840"/>
    </source>
</evidence>
<dbReference type="AlphaFoldDB" id="B1Y1Y4"/>
<organism evidence="6 7">
    <name type="scientific">Leptothrix cholodnii (strain ATCC 51168 / LMG 8142 / SP-6)</name>
    <name type="common">Leptothrix discophora (strain SP-6)</name>
    <dbReference type="NCBI Taxonomy" id="395495"/>
    <lineage>
        <taxon>Bacteria</taxon>
        <taxon>Pseudomonadati</taxon>
        <taxon>Pseudomonadota</taxon>
        <taxon>Betaproteobacteria</taxon>
        <taxon>Burkholderiales</taxon>
        <taxon>Sphaerotilaceae</taxon>
        <taxon>Leptothrix</taxon>
    </lineage>
</organism>
<dbReference type="InterPro" id="IPR027417">
    <property type="entry name" value="P-loop_NTPase"/>
</dbReference>
<keyword evidence="7" id="KW-1185">Reference proteome</keyword>
<dbReference type="eggNOG" id="COG3842">
    <property type="taxonomic scope" value="Bacteria"/>
</dbReference>
<dbReference type="NCBIfam" id="NF008653">
    <property type="entry name" value="PRK11650.1"/>
    <property type="match status" value="1"/>
</dbReference>
<dbReference type="InterPro" id="IPR008995">
    <property type="entry name" value="Mo/tungstate-bd_C_term_dom"/>
</dbReference>
<dbReference type="EMBL" id="CP001013">
    <property type="protein sequence ID" value="ACB33164.1"/>
    <property type="molecule type" value="Genomic_DNA"/>
</dbReference>
<dbReference type="GO" id="GO:0016887">
    <property type="term" value="F:ATP hydrolysis activity"/>
    <property type="evidence" value="ECO:0007669"/>
    <property type="project" value="InterPro"/>
</dbReference>
<gene>
    <name evidence="6" type="ordered locus">Lcho_0892</name>
</gene>
<dbReference type="CDD" id="cd03301">
    <property type="entry name" value="ABC_MalK_N"/>
    <property type="match status" value="1"/>
</dbReference>
<dbReference type="GO" id="GO:0055052">
    <property type="term" value="C:ATP-binding cassette (ABC) transporter complex, substrate-binding subunit-containing"/>
    <property type="evidence" value="ECO:0007669"/>
    <property type="project" value="TreeGrafter"/>
</dbReference>
<dbReference type="InterPro" id="IPR003439">
    <property type="entry name" value="ABC_transporter-like_ATP-bd"/>
</dbReference>
<keyword evidence="2" id="KW-0472">Membrane</keyword>
<keyword evidence="4" id="KW-0067">ATP-binding</keyword>
<evidence type="ECO:0000313" key="6">
    <source>
        <dbReference type="EMBL" id="ACB33164.1"/>
    </source>
</evidence>
<sequence length="357" mass="38657">MTALALKNIYKQYGDVVAMKGINLQVQPEEFIVLVGPSGCGKSTLLRMIAGLEDITSGELYIDNELMNDVEADSRGLAMVFQSYALYPHMTVADNMGFALKMAKVSKDERHQKVLAAAKILQLEHLLERTPKQLSGGQRQRVAIGRAIVRHPKIFLFDEPLSNLDASLRVQMRIELAELHRKLKATMVYVTHDQTEAMTLADRIVVLRDGVIEQVGTPLELYNRPTNTFVAGFIGSPKMNLIPAQVVERGETGARVRIGEATMLALPAHAGLTQGRSLTLGVRPERFVLDPAGPIAGAVAVVEHLGGETLCYVDIGAATRLTVKLEAQASLRAGDTVRLGLEAGGALLFDADGKALA</sequence>
<dbReference type="PROSITE" id="PS00211">
    <property type="entry name" value="ABC_TRANSPORTER_1"/>
    <property type="match status" value="1"/>
</dbReference>